<dbReference type="CDD" id="cd01298">
    <property type="entry name" value="ATZ_TRZ_like"/>
    <property type="match status" value="1"/>
</dbReference>
<evidence type="ECO:0000256" key="1">
    <source>
        <dbReference type="ARBA" id="ARBA00022723"/>
    </source>
</evidence>
<protein>
    <recommendedName>
        <fullName evidence="4">5-methylthioadenosine/S-adenosylhomocysteine deaminase</fullName>
        <shortName evidence="4">MTA/SAH deaminase</shortName>
        <ecNumber evidence="4">3.5.4.28</ecNumber>
        <ecNumber evidence="4">3.5.4.31</ecNumber>
    </recommendedName>
</protein>
<comment type="cofactor">
    <cofactor evidence="4">
        <name>Zn(2+)</name>
        <dbReference type="ChEBI" id="CHEBI:29105"/>
    </cofactor>
    <text evidence="4">Binds 1 zinc ion per subunit.</text>
</comment>
<feature type="binding site" evidence="4">
    <location>
        <position position="69"/>
    </location>
    <ligand>
        <name>Zn(2+)</name>
        <dbReference type="ChEBI" id="CHEBI:29105"/>
    </ligand>
</feature>
<comment type="caution">
    <text evidence="4">Lacks conserved residue(s) required for the propagation of feature annotation.</text>
</comment>
<dbReference type="GO" id="GO:0090614">
    <property type="term" value="F:5'-methylthioadenosine deaminase activity"/>
    <property type="evidence" value="ECO:0007669"/>
    <property type="project" value="UniProtKB-UniRule"/>
</dbReference>
<dbReference type="Gene3D" id="3.20.20.140">
    <property type="entry name" value="Metal-dependent hydrolases"/>
    <property type="match status" value="1"/>
</dbReference>
<evidence type="ECO:0000256" key="4">
    <source>
        <dbReference type="HAMAP-Rule" id="MF_01281"/>
    </source>
</evidence>
<dbReference type="AlphaFoldDB" id="C8W592"/>
<gene>
    <name evidence="4" type="primary">mtaD</name>
    <name evidence="6" type="ordered locus">Dtox_1189</name>
</gene>
<dbReference type="SUPFAM" id="SSF51338">
    <property type="entry name" value="Composite domain of metallo-dependent hydrolases"/>
    <property type="match status" value="1"/>
</dbReference>
<dbReference type="InterPro" id="IPR050287">
    <property type="entry name" value="MTA/SAH_deaminase"/>
</dbReference>
<feature type="binding site" evidence="4">
    <location>
        <position position="67"/>
    </location>
    <ligand>
        <name>Zn(2+)</name>
        <dbReference type="ChEBI" id="CHEBI:29105"/>
    </ligand>
</feature>
<reference evidence="6 7" key="1">
    <citation type="journal article" date="2009" name="Stand. Genomic Sci.">
        <title>Complete genome sequence of Desulfotomaculum acetoxidans type strain (5575).</title>
        <authorList>
            <person name="Spring S."/>
            <person name="Lapidus A."/>
            <person name="Schroder M."/>
            <person name="Gleim D."/>
            <person name="Sims D."/>
            <person name="Meincke L."/>
            <person name="Glavina Del Rio T."/>
            <person name="Tice H."/>
            <person name="Copeland A."/>
            <person name="Cheng J.F."/>
            <person name="Lucas S."/>
            <person name="Chen F."/>
            <person name="Nolan M."/>
            <person name="Bruce D."/>
            <person name="Goodwin L."/>
            <person name="Pitluck S."/>
            <person name="Ivanova N."/>
            <person name="Mavromatis K."/>
            <person name="Mikhailova N."/>
            <person name="Pati A."/>
            <person name="Chen A."/>
            <person name="Palaniappan K."/>
            <person name="Land M."/>
            <person name="Hauser L."/>
            <person name="Chang Y.J."/>
            <person name="Jeffries C.D."/>
            <person name="Chain P."/>
            <person name="Saunders E."/>
            <person name="Brettin T."/>
            <person name="Detter J.C."/>
            <person name="Goker M."/>
            <person name="Bristow J."/>
            <person name="Eisen J.A."/>
            <person name="Markowitz V."/>
            <person name="Hugenholtz P."/>
            <person name="Kyrpides N.C."/>
            <person name="Klenk H.P."/>
            <person name="Han C."/>
        </authorList>
    </citation>
    <scope>NUCLEOTIDE SEQUENCE [LARGE SCALE GENOMIC DNA]</scope>
    <source>
        <strain evidence="7">ATCC 49208 / DSM 771 / VKM B-1644</strain>
    </source>
</reference>
<feature type="binding site" evidence="4">
    <location>
        <position position="213"/>
    </location>
    <ligand>
        <name>Zn(2+)</name>
        <dbReference type="ChEBI" id="CHEBI:29105"/>
    </ligand>
</feature>
<feature type="binding site" evidence="4">
    <location>
        <position position="186"/>
    </location>
    <ligand>
        <name>substrate</name>
    </ligand>
</feature>
<feature type="binding site" evidence="4">
    <location>
        <position position="301"/>
    </location>
    <ligand>
        <name>Zn(2+)</name>
        <dbReference type="ChEBI" id="CHEBI:29105"/>
    </ligand>
</feature>
<evidence type="ECO:0000256" key="2">
    <source>
        <dbReference type="ARBA" id="ARBA00022801"/>
    </source>
</evidence>
<dbReference type="SUPFAM" id="SSF51556">
    <property type="entry name" value="Metallo-dependent hydrolases"/>
    <property type="match status" value="1"/>
</dbReference>
<keyword evidence="7" id="KW-1185">Reference proteome</keyword>
<dbReference type="FunFam" id="3.20.20.140:FF:000014">
    <property type="entry name" value="5-methylthioadenosine/S-adenosylhomocysteine deaminase"/>
    <property type="match status" value="1"/>
</dbReference>
<evidence type="ECO:0000256" key="3">
    <source>
        <dbReference type="ARBA" id="ARBA00022833"/>
    </source>
</evidence>
<proteinExistence type="inferred from homology"/>
<dbReference type="HOGENOM" id="CLU_012358_2_1_9"/>
<feature type="domain" description="Amidohydrolase-related" evidence="5">
    <location>
        <begin position="59"/>
        <end position="405"/>
    </location>
</feature>
<dbReference type="InterPro" id="IPR032466">
    <property type="entry name" value="Metal_Hydrolase"/>
</dbReference>
<sequence>MSGILVKNVNVVTMQGHDRIISDAEIAIDKGKIIGVGPVGTVKPDFRPDRLIDGRGFVAMPGLINCHTHAAMTLLRGYADDLPLMHWLSEKIWPLEAKLEPGDIYWGSLLCCLEMIKSGTTTFADMYFHMPEVARAVEKSGIRACLSRGLIGVGPEAETALEQSKQFVQDWHGAANGRIITMLGPHAPYTCPPDYLKKVMALADQLAVGIHIHLAESKTEIEDITRDYNKSPVKLMLDTGVLERRVLAAHCVHLTDEDIDILAEKGVGVAHNPESNMKLASGIAPVYKMLKKGVKVGLGTDGAASNNNLDMIEEMRSASLLQKVACMDPVVLPSYETLKMATCGGAGILGLENEVGMLKEGMKADIILLNFHKPHLYPKHDLIAHMVYSAQSADVETVLIDGQVVMENRRVLTIDEEEVLSKVQEIAERLVGKK</sequence>
<name>C8W592_DESAS</name>
<comment type="function">
    <text evidence="4">Catalyzes the deamination of 5-methylthioadenosine and S-adenosyl-L-homocysteine into 5-methylthioinosine and S-inosyl-L-homocysteine, respectively. Is also able to deaminate adenosine.</text>
</comment>
<keyword evidence="2 4" id="KW-0378">Hydrolase</keyword>
<feature type="binding site" evidence="4">
    <location>
        <position position="148"/>
    </location>
    <ligand>
        <name>substrate</name>
    </ligand>
</feature>
<keyword evidence="1 4" id="KW-0479">Metal-binding</keyword>
<dbReference type="PANTHER" id="PTHR43794">
    <property type="entry name" value="AMINOHYDROLASE SSNA-RELATED"/>
    <property type="match status" value="1"/>
</dbReference>
<dbReference type="Gene3D" id="2.30.40.10">
    <property type="entry name" value="Urease, subunit C, domain 1"/>
    <property type="match status" value="1"/>
</dbReference>
<dbReference type="GO" id="GO:0046872">
    <property type="term" value="F:metal ion binding"/>
    <property type="evidence" value="ECO:0007669"/>
    <property type="project" value="UniProtKB-KW"/>
</dbReference>
<dbReference type="HAMAP" id="MF_01281">
    <property type="entry name" value="MTA_SAH_deamin"/>
    <property type="match status" value="1"/>
</dbReference>
<evidence type="ECO:0000313" key="6">
    <source>
        <dbReference type="EMBL" id="ACV62074.1"/>
    </source>
</evidence>
<dbReference type="eggNOG" id="COG0402">
    <property type="taxonomic scope" value="Bacteria"/>
</dbReference>
<evidence type="ECO:0000313" key="7">
    <source>
        <dbReference type="Proteomes" id="UP000002217"/>
    </source>
</evidence>
<feature type="binding site" evidence="4">
    <location>
        <position position="96"/>
    </location>
    <ligand>
        <name>substrate</name>
    </ligand>
</feature>
<dbReference type="EC" id="3.5.4.28" evidence="4"/>
<dbReference type="GO" id="GO:0050270">
    <property type="term" value="F:S-adenosylhomocysteine deaminase activity"/>
    <property type="evidence" value="ECO:0007669"/>
    <property type="project" value="UniProtKB-UniRule"/>
</dbReference>
<accession>C8W592</accession>
<dbReference type="InterPro" id="IPR011059">
    <property type="entry name" value="Metal-dep_hydrolase_composite"/>
</dbReference>
<dbReference type="Pfam" id="PF01979">
    <property type="entry name" value="Amidohydro_1"/>
    <property type="match status" value="1"/>
</dbReference>
<dbReference type="KEGG" id="dae:Dtox_1189"/>
<dbReference type="EMBL" id="CP001720">
    <property type="protein sequence ID" value="ACV62074.1"/>
    <property type="molecule type" value="Genomic_DNA"/>
</dbReference>
<feature type="binding site" evidence="4">
    <location>
        <position position="216"/>
    </location>
    <ligand>
        <name>substrate</name>
    </ligand>
</feature>
<keyword evidence="3 4" id="KW-0862">Zinc</keyword>
<dbReference type="STRING" id="485916.Dtox_1189"/>
<comment type="similarity">
    <text evidence="4">Belongs to the metallo-dependent hydrolases superfamily. MTA/SAH deaminase family.</text>
</comment>
<evidence type="ECO:0000259" key="5">
    <source>
        <dbReference type="Pfam" id="PF01979"/>
    </source>
</evidence>
<comment type="catalytic activity">
    <reaction evidence="4">
        <text>S-methyl-5'-thioadenosine + H2O + H(+) = S-methyl-5'-thioinosine + NH4(+)</text>
        <dbReference type="Rhea" id="RHEA:25025"/>
        <dbReference type="ChEBI" id="CHEBI:15377"/>
        <dbReference type="ChEBI" id="CHEBI:15378"/>
        <dbReference type="ChEBI" id="CHEBI:17509"/>
        <dbReference type="ChEBI" id="CHEBI:28938"/>
        <dbReference type="ChEBI" id="CHEBI:48595"/>
        <dbReference type="EC" id="3.5.4.31"/>
    </reaction>
</comment>
<organism evidence="6 7">
    <name type="scientific">Desulfofarcimen acetoxidans (strain ATCC 49208 / DSM 771 / KCTC 5769 / VKM B-1644 / 5575)</name>
    <name type="common">Desulfotomaculum acetoxidans</name>
    <dbReference type="NCBI Taxonomy" id="485916"/>
    <lineage>
        <taxon>Bacteria</taxon>
        <taxon>Bacillati</taxon>
        <taxon>Bacillota</taxon>
        <taxon>Clostridia</taxon>
        <taxon>Eubacteriales</taxon>
        <taxon>Peptococcaceae</taxon>
        <taxon>Desulfofarcimen</taxon>
    </lineage>
</organism>
<dbReference type="PANTHER" id="PTHR43794:SF11">
    <property type="entry name" value="AMIDOHYDROLASE-RELATED DOMAIN-CONTAINING PROTEIN"/>
    <property type="match status" value="1"/>
</dbReference>
<dbReference type="InterPro" id="IPR023512">
    <property type="entry name" value="Deaminase_MtaD/DadD"/>
</dbReference>
<dbReference type="Proteomes" id="UP000002217">
    <property type="component" value="Chromosome"/>
</dbReference>
<comment type="catalytic activity">
    <reaction evidence="4">
        <text>S-adenosyl-L-homocysteine + H2O + H(+) = S-inosyl-L-homocysteine + NH4(+)</text>
        <dbReference type="Rhea" id="RHEA:20716"/>
        <dbReference type="ChEBI" id="CHEBI:15377"/>
        <dbReference type="ChEBI" id="CHEBI:15378"/>
        <dbReference type="ChEBI" id="CHEBI:28938"/>
        <dbReference type="ChEBI" id="CHEBI:57856"/>
        <dbReference type="ChEBI" id="CHEBI:57985"/>
        <dbReference type="EC" id="3.5.4.28"/>
    </reaction>
</comment>
<dbReference type="OrthoDB" id="9807210at2"/>
<feature type="binding site" evidence="4">
    <location>
        <position position="301"/>
    </location>
    <ligand>
        <name>substrate</name>
    </ligand>
</feature>
<dbReference type="EC" id="3.5.4.31" evidence="4"/>
<dbReference type="RefSeq" id="WP_015756789.1">
    <property type="nucleotide sequence ID" value="NC_013216.1"/>
</dbReference>
<dbReference type="InterPro" id="IPR006680">
    <property type="entry name" value="Amidohydro-rel"/>
</dbReference>